<evidence type="ECO:0000313" key="4">
    <source>
        <dbReference type="Proteomes" id="UP000475862"/>
    </source>
</evidence>
<organism evidence="3 4">
    <name type="scientific">Aphis glycines</name>
    <name type="common">Soybean aphid</name>
    <dbReference type="NCBI Taxonomy" id="307491"/>
    <lineage>
        <taxon>Eukaryota</taxon>
        <taxon>Metazoa</taxon>
        <taxon>Ecdysozoa</taxon>
        <taxon>Arthropoda</taxon>
        <taxon>Hexapoda</taxon>
        <taxon>Insecta</taxon>
        <taxon>Pterygota</taxon>
        <taxon>Neoptera</taxon>
        <taxon>Paraneoptera</taxon>
        <taxon>Hemiptera</taxon>
        <taxon>Sternorrhyncha</taxon>
        <taxon>Aphidomorpha</taxon>
        <taxon>Aphidoidea</taxon>
        <taxon>Aphididae</taxon>
        <taxon>Aphidini</taxon>
        <taxon>Aphis</taxon>
        <taxon>Aphis</taxon>
    </lineage>
</organism>
<dbReference type="Proteomes" id="UP000475862">
    <property type="component" value="Unassembled WGS sequence"/>
</dbReference>
<name>A0A6G0U8Y4_APHGL</name>
<accession>A0A6G0U8Y4</accession>
<dbReference type="GO" id="GO:0004865">
    <property type="term" value="F:protein serine/threonine phosphatase inhibitor activity"/>
    <property type="evidence" value="ECO:0007669"/>
    <property type="project" value="InterPro"/>
</dbReference>
<dbReference type="EMBL" id="VYZN01000001">
    <property type="protein sequence ID" value="KAE9545069.1"/>
    <property type="molecule type" value="Genomic_DNA"/>
</dbReference>
<dbReference type="OrthoDB" id="307488at2759"/>
<evidence type="ECO:0000313" key="3">
    <source>
        <dbReference type="EMBL" id="KAE9545069.1"/>
    </source>
</evidence>
<evidence type="ECO:0000256" key="1">
    <source>
        <dbReference type="ARBA" id="ARBA00021994"/>
    </source>
</evidence>
<dbReference type="Pfam" id="PF07491">
    <property type="entry name" value="PPI_Ypi1"/>
    <property type="match status" value="1"/>
</dbReference>
<dbReference type="GO" id="GO:0008157">
    <property type="term" value="F:protein phosphatase 1 binding"/>
    <property type="evidence" value="ECO:0007669"/>
    <property type="project" value="TreeGrafter"/>
</dbReference>
<proteinExistence type="predicted"/>
<sequence>MEETNVPFHSSTTLVLRPQVNDGQVVHLKLKKPKKSHKQVSWDAHTVDNEHFNKKKSKCCCIYEKPKKFGEPDTDESNNSDNDECASCVGSKKTHQLHKQENKLEEPKEDMKLGNSGCMYLVKFLFSLTSMARIQLQNDTKVHWITINRQHKLIGEPLKLLQQVLMNQLLKLEIAILNKHFDTIYYITEYSQLYGLHPRKMINWIGACFIPLNPILHSFNQSTTNSKQYNTKKDLK</sequence>
<comment type="caution">
    <text evidence="3">The sequence shown here is derived from an EMBL/GenBank/DDBJ whole genome shotgun (WGS) entry which is preliminary data.</text>
</comment>
<evidence type="ECO:0000256" key="2">
    <source>
        <dbReference type="ARBA" id="ARBA00031039"/>
    </source>
</evidence>
<reference evidence="3 4" key="1">
    <citation type="submission" date="2019-08" db="EMBL/GenBank/DDBJ databases">
        <title>The genome of the soybean aphid Biotype 1, its phylome, world population structure and adaptation to the North American continent.</title>
        <authorList>
            <person name="Giordano R."/>
            <person name="Donthu R.K."/>
            <person name="Hernandez A.G."/>
            <person name="Wright C.L."/>
            <person name="Zimin A.V."/>
        </authorList>
    </citation>
    <scope>NUCLEOTIDE SEQUENCE [LARGE SCALE GENOMIC DNA]</scope>
    <source>
        <tissue evidence="3">Whole aphids</tissue>
    </source>
</reference>
<dbReference type="GO" id="GO:0005634">
    <property type="term" value="C:nucleus"/>
    <property type="evidence" value="ECO:0007669"/>
    <property type="project" value="TreeGrafter"/>
</dbReference>
<dbReference type="PANTHER" id="PTHR20835">
    <property type="entry name" value="E3 UBIQUITIN-PROTEIN LIGASE PPP1R11-RELATED"/>
    <property type="match status" value="1"/>
</dbReference>
<gene>
    <name evidence="3" type="ORF">AGLY_000612</name>
</gene>
<dbReference type="InterPro" id="IPR011107">
    <property type="entry name" value="PPI_Ypi1"/>
</dbReference>
<keyword evidence="4" id="KW-1185">Reference proteome</keyword>
<dbReference type="AlphaFoldDB" id="A0A6G0U8Y4"/>
<protein>
    <recommendedName>
        <fullName evidence="1">E3 ubiquitin-protein ligase PPP1R11</fullName>
    </recommendedName>
    <alternativeName>
        <fullName evidence="2">Protein phosphatase 1 regulatory subunit 11</fullName>
    </alternativeName>
</protein>
<dbReference type="PANTHER" id="PTHR20835:SF0">
    <property type="entry name" value="E3 UBIQUITIN-PROTEIN LIGASE PPP1R11"/>
    <property type="match status" value="1"/>
</dbReference>